<dbReference type="Pfam" id="PF00134">
    <property type="entry name" value="Cyclin_N"/>
    <property type="match status" value="1"/>
</dbReference>
<dbReference type="PANTHER" id="PTHR10177">
    <property type="entry name" value="CYCLINS"/>
    <property type="match status" value="1"/>
</dbReference>
<dbReference type="Proteomes" id="UP000030689">
    <property type="component" value="Unassembled WGS sequence"/>
</dbReference>
<dbReference type="GO" id="GO:0010444">
    <property type="term" value="P:guard mother cell differentiation"/>
    <property type="evidence" value="ECO:0007669"/>
    <property type="project" value="EnsemblPlants"/>
</dbReference>
<keyword evidence="3 5" id="KW-0195">Cyclin</keyword>
<feature type="domain" description="Cyclin-like" evidence="6">
    <location>
        <begin position="98"/>
        <end position="186"/>
    </location>
</feature>
<dbReference type="OMA" id="WISKVCG"/>
<dbReference type="FunFam" id="1.10.472.10:FF:000074">
    <property type="entry name" value="D3-type cyclin"/>
    <property type="match status" value="1"/>
</dbReference>
<dbReference type="InterPro" id="IPR004367">
    <property type="entry name" value="Cyclin_C-dom"/>
</dbReference>
<gene>
    <name evidence="8" type="ORF">EUTSA_v10010471mg</name>
</gene>
<dbReference type="CDD" id="cd20543">
    <property type="entry name" value="CYCLIN_AtCycD-like_rpt1"/>
    <property type="match status" value="1"/>
</dbReference>
<dbReference type="CDD" id="cd20544">
    <property type="entry name" value="CYCLIN_AtCycD-like_rpt2"/>
    <property type="match status" value="1"/>
</dbReference>
<dbReference type="InterPro" id="IPR013763">
    <property type="entry name" value="Cyclin-like_dom"/>
</dbReference>
<dbReference type="GO" id="GO:0048316">
    <property type="term" value="P:seed development"/>
    <property type="evidence" value="ECO:0007669"/>
    <property type="project" value="EnsemblPlants"/>
</dbReference>
<dbReference type="EMBL" id="KI517435">
    <property type="protein sequence ID" value="ESQ45518.1"/>
    <property type="molecule type" value="Genomic_DNA"/>
</dbReference>
<organism evidence="8 9">
    <name type="scientific">Eutrema salsugineum</name>
    <name type="common">Saltwater cress</name>
    <name type="synonym">Sisymbrium salsugineum</name>
    <dbReference type="NCBI Taxonomy" id="72664"/>
    <lineage>
        <taxon>Eukaryota</taxon>
        <taxon>Viridiplantae</taxon>
        <taxon>Streptophyta</taxon>
        <taxon>Embryophyta</taxon>
        <taxon>Tracheophyta</taxon>
        <taxon>Spermatophyta</taxon>
        <taxon>Magnoliopsida</taxon>
        <taxon>eudicotyledons</taxon>
        <taxon>Gunneridae</taxon>
        <taxon>Pentapetalae</taxon>
        <taxon>rosids</taxon>
        <taxon>malvids</taxon>
        <taxon>Brassicales</taxon>
        <taxon>Brassicaceae</taxon>
        <taxon>Eutremeae</taxon>
        <taxon>Eutrema</taxon>
    </lineage>
</organism>
<dbReference type="Pfam" id="PF02984">
    <property type="entry name" value="Cyclin_C"/>
    <property type="match status" value="1"/>
</dbReference>
<evidence type="ECO:0000259" key="6">
    <source>
        <dbReference type="SMART" id="SM00385"/>
    </source>
</evidence>
<keyword evidence="4" id="KW-0131">Cell cycle</keyword>
<evidence type="ECO:0000313" key="9">
    <source>
        <dbReference type="Proteomes" id="UP000030689"/>
    </source>
</evidence>
<evidence type="ECO:0000259" key="7">
    <source>
        <dbReference type="SMART" id="SM01332"/>
    </source>
</evidence>
<dbReference type="PROSITE" id="PS00292">
    <property type="entry name" value="CYCLINS"/>
    <property type="match status" value="1"/>
</dbReference>
<dbReference type="KEGG" id="eus:EUTSA_v10010471mg"/>
<evidence type="ECO:0000256" key="1">
    <source>
        <dbReference type="ARBA" id="ARBA00009065"/>
    </source>
</evidence>
<name>V4M032_EUTSA</name>
<keyword evidence="9" id="KW-1185">Reference proteome</keyword>
<protein>
    <submittedName>
        <fullName evidence="8">Uncharacterized protein</fullName>
    </submittedName>
</protein>
<dbReference type="Gene3D" id="1.10.472.10">
    <property type="entry name" value="Cyclin-like"/>
    <property type="match status" value="2"/>
</dbReference>
<dbReference type="GO" id="GO:0051301">
    <property type="term" value="P:cell division"/>
    <property type="evidence" value="ECO:0007669"/>
    <property type="project" value="UniProtKB-KW"/>
</dbReference>
<evidence type="ECO:0000256" key="2">
    <source>
        <dbReference type="ARBA" id="ARBA00022618"/>
    </source>
</evidence>
<feature type="domain" description="Cyclin C-terminal" evidence="7">
    <location>
        <begin position="195"/>
        <end position="316"/>
    </location>
</feature>
<dbReference type="AlphaFoldDB" id="V4M032"/>
<sequence length="369" mass="42445">MALEEEEQIQNAPYCMLFCEEESSGLDEEGEVDLLGEKSDESVVKFPFFHLGFLDHDMLWDDDELSGLISKEEELKPRLCDGILDDEFLVLCREKALDWIFRVKSHYGFNSLTALLAVNYFDRFITSRMFQTDKPWMSQLTAVACLSLAAKVEEIRVPLLLDLQVEEARYVFEAKTIQRMELLILSTLQWRMHPVTPISFFDHITRRHSSKSHQQLEFLSRCESLLLSIVPDSRFLSYSPSVLATAIMVSVIRDLKTCDEAEYEYQLMTLLKVDSEKVNKCYELVLDHSPSKKRMMNWMQPASPIGVFDASFSSDSSDESWVVSASASASVSSSSSPEPLFKRRRVQEQQMRLSSINRMFLDVFSTSPR</sequence>
<dbReference type="SUPFAM" id="SSF47954">
    <property type="entry name" value="Cyclin-like"/>
    <property type="match status" value="1"/>
</dbReference>
<evidence type="ECO:0000256" key="3">
    <source>
        <dbReference type="ARBA" id="ARBA00023127"/>
    </source>
</evidence>
<comment type="similarity">
    <text evidence="1">Belongs to the cyclin family. Cyclin D subfamily.</text>
</comment>
<dbReference type="OrthoDB" id="5590282at2759"/>
<dbReference type="eggNOG" id="KOG0656">
    <property type="taxonomic scope" value="Eukaryota"/>
</dbReference>
<dbReference type="Gramene" id="ESQ45518">
    <property type="protein sequence ID" value="ESQ45518"/>
    <property type="gene ID" value="EUTSA_v10010471mg"/>
</dbReference>
<dbReference type="InterPro" id="IPR048258">
    <property type="entry name" value="Cyclins_cyclin-box"/>
</dbReference>
<proteinExistence type="inferred from homology"/>
<evidence type="ECO:0000313" key="8">
    <source>
        <dbReference type="EMBL" id="ESQ45518.1"/>
    </source>
</evidence>
<dbReference type="InterPro" id="IPR006671">
    <property type="entry name" value="Cyclin_N"/>
</dbReference>
<dbReference type="InterPro" id="IPR036915">
    <property type="entry name" value="Cyclin-like_sf"/>
</dbReference>
<accession>V4M032</accession>
<evidence type="ECO:0000256" key="5">
    <source>
        <dbReference type="RuleBase" id="RU000383"/>
    </source>
</evidence>
<evidence type="ECO:0000256" key="4">
    <source>
        <dbReference type="ARBA" id="ARBA00023306"/>
    </source>
</evidence>
<dbReference type="InterPro" id="IPR039361">
    <property type="entry name" value="Cyclin"/>
</dbReference>
<dbReference type="SMART" id="SM00385">
    <property type="entry name" value="CYCLIN"/>
    <property type="match status" value="1"/>
</dbReference>
<keyword evidence="2" id="KW-0132">Cell division</keyword>
<dbReference type="SMART" id="SM01332">
    <property type="entry name" value="Cyclin_C"/>
    <property type="match status" value="1"/>
</dbReference>
<reference evidence="8 9" key="1">
    <citation type="journal article" date="2013" name="Front. Plant Sci.">
        <title>The Reference Genome of the Halophytic Plant Eutrema salsugineum.</title>
        <authorList>
            <person name="Yang R."/>
            <person name="Jarvis D.E."/>
            <person name="Chen H."/>
            <person name="Beilstein M.A."/>
            <person name="Grimwood J."/>
            <person name="Jenkins J."/>
            <person name="Shu S."/>
            <person name="Prochnik S."/>
            <person name="Xin M."/>
            <person name="Ma C."/>
            <person name="Schmutz J."/>
            <person name="Wing R.A."/>
            <person name="Mitchell-Olds T."/>
            <person name="Schumaker K.S."/>
            <person name="Wang X."/>
        </authorList>
    </citation>
    <scope>NUCLEOTIDE SEQUENCE [LARGE SCALE GENOMIC DNA]</scope>
</reference>
<dbReference type="STRING" id="72664.V4M032"/>
<dbReference type="FunFam" id="1.10.472.10:FF:000070">
    <property type="entry name" value="CYCLIN D32"/>
    <property type="match status" value="1"/>
</dbReference>